<dbReference type="SUPFAM" id="SSF54695">
    <property type="entry name" value="POZ domain"/>
    <property type="match status" value="1"/>
</dbReference>
<keyword evidence="4" id="KW-1185">Reference proteome</keyword>
<gene>
    <name evidence="3" type="primary">BT3</name>
    <name evidence="3" type="ORF">AXF42_Ash008269</name>
</gene>
<dbReference type="InterPro" id="IPR044513">
    <property type="entry name" value="BT1/2/3/4/5"/>
</dbReference>
<evidence type="ECO:0000256" key="1">
    <source>
        <dbReference type="ARBA" id="ARBA00004906"/>
    </source>
</evidence>
<dbReference type="STRING" id="1088818.A0A2I0AXE0"/>
<evidence type="ECO:0000313" key="4">
    <source>
        <dbReference type="Proteomes" id="UP000236161"/>
    </source>
</evidence>
<name>A0A2I0AXE0_9ASPA</name>
<evidence type="ECO:0000256" key="2">
    <source>
        <dbReference type="SAM" id="MobiDB-lite"/>
    </source>
</evidence>
<protein>
    <submittedName>
        <fullName evidence="3">BTB/POZ and TAZ domain-containing protein 3</fullName>
    </submittedName>
</protein>
<dbReference type="PANTHER" id="PTHR46287:SF11">
    <property type="entry name" value="BTB_POZ AND TAZ DOMAIN-CONTAINING PROTEIN 4"/>
    <property type="match status" value="1"/>
</dbReference>
<dbReference type="InterPro" id="IPR011333">
    <property type="entry name" value="SKP1/BTB/POZ_sf"/>
</dbReference>
<comment type="pathway">
    <text evidence="1">Protein modification; protein ubiquitination.</text>
</comment>
<dbReference type="Proteomes" id="UP000236161">
    <property type="component" value="Unassembled WGS sequence"/>
</dbReference>
<dbReference type="EMBL" id="KZ451939">
    <property type="protein sequence ID" value="PKA60210.1"/>
    <property type="molecule type" value="Genomic_DNA"/>
</dbReference>
<feature type="region of interest" description="Disordered" evidence="2">
    <location>
        <begin position="30"/>
        <end position="50"/>
    </location>
</feature>
<dbReference type="PANTHER" id="PTHR46287">
    <property type="entry name" value="BTB/POZ AND TAZ DOMAIN-CONTAINING PROTEIN 3-RELATED"/>
    <property type="match status" value="1"/>
</dbReference>
<dbReference type="OrthoDB" id="1724249at2759"/>
<dbReference type="Gene3D" id="3.30.710.10">
    <property type="entry name" value="Potassium Channel Kv1.1, Chain A"/>
    <property type="match status" value="1"/>
</dbReference>
<evidence type="ECO:0000313" key="3">
    <source>
        <dbReference type="EMBL" id="PKA60210.1"/>
    </source>
</evidence>
<sequence>MACFDHGSRALFHNTFSDLEIEDQLSDDVTTSSIDNDSISSRSQTKNVPEAPPLPIVSYRRINAKKICFNSAFVPYDICQSWNRLFDDGYGADLHILTDDKGLISAHSSVLGNISPNLRNLLDQTPLQGGIRRIKIHGVPLEAARAFVRFLYSFWSTLQLFRNLIIPL</sequence>
<dbReference type="AlphaFoldDB" id="A0A2I0AXE0"/>
<feature type="compositionally biased region" description="Low complexity" evidence="2">
    <location>
        <begin position="30"/>
        <end position="43"/>
    </location>
</feature>
<organism evidence="3 4">
    <name type="scientific">Apostasia shenzhenica</name>
    <dbReference type="NCBI Taxonomy" id="1088818"/>
    <lineage>
        <taxon>Eukaryota</taxon>
        <taxon>Viridiplantae</taxon>
        <taxon>Streptophyta</taxon>
        <taxon>Embryophyta</taxon>
        <taxon>Tracheophyta</taxon>
        <taxon>Spermatophyta</taxon>
        <taxon>Magnoliopsida</taxon>
        <taxon>Liliopsida</taxon>
        <taxon>Asparagales</taxon>
        <taxon>Orchidaceae</taxon>
        <taxon>Apostasioideae</taxon>
        <taxon>Apostasia</taxon>
    </lineage>
</organism>
<reference evidence="3 4" key="1">
    <citation type="journal article" date="2017" name="Nature">
        <title>The Apostasia genome and the evolution of orchids.</title>
        <authorList>
            <person name="Zhang G.Q."/>
            <person name="Liu K.W."/>
            <person name="Li Z."/>
            <person name="Lohaus R."/>
            <person name="Hsiao Y.Y."/>
            <person name="Niu S.C."/>
            <person name="Wang J.Y."/>
            <person name="Lin Y.C."/>
            <person name="Xu Q."/>
            <person name="Chen L.J."/>
            <person name="Yoshida K."/>
            <person name="Fujiwara S."/>
            <person name="Wang Z.W."/>
            <person name="Zhang Y.Q."/>
            <person name="Mitsuda N."/>
            <person name="Wang M."/>
            <person name="Liu G.H."/>
            <person name="Pecoraro L."/>
            <person name="Huang H.X."/>
            <person name="Xiao X.J."/>
            <person name="Lin M."/>
            <person name="Wu X.Y."/>
            <person name="Wu W.L."/>
            <person name="Chen Y.Y."/>
            <person name="Chang S.B."/>
            <person name="Sakamoto S."/>
            <person name="Ohme-Takagi M."/>
            <person name="Yagi M."/>
            <person name="Zeng S.J."/>
            <person name="Shen C.Y."/>
            <person name="Yeh C.M."/>
            <person name="Luo Y.B."/>
            <person name="Tsai W.C."/>
            <person name="Van de Peer Y."/>
            <person name="Liu Z.J."/>
        </authorList>
    </citation>
    <scope>NUCLEOTIDE SEQUENCE [LARGE SCALE GENOMIC DNA]</scope>
    <source>
        <strain evidence="4">cv. Shenzhen</strain>
        <tissue evidence="3">Stem</tissue>
    </source>
</reference>
<proteinExistence type="predicted"/>
<accession>A0A2I0AXE0</accession>